<feature type="region of interest" description="Disordered" evidence="1">
    <location>
        <begin position="63"/>
        <end position="93"/>
    </location>
</feature>
<feature type="compositionally biased region" description="Polar residues" evidence="1">
    <location>
        <begin position="76"/>
        <end position="93"/>
    </location>
</feature>
<evidence type="ECO:0000256" key="1">
    <source>
        <dbReference type="SAM" id="MobiDB-lite"/>
    </source>
</evidence>
<reference evidence="2" key="1">
    <citation type="submission" date="2012-11" db="EMBL/GenBank/DDBJ databases">
        <authorList>
            <person name="Zhang J."/>
            <person name="He C."/>
        </authorList>
    </citation>
    <scope>NUCLEOTIDE SEQUENCE</scope>
</reference>
<protein>
    <submittedName>
        <fullName evidence="2">MiniPFDEFa</fullName>
    </submittedName>
</protein>
<reference evidence="2" key="2">
    <citation type="journal article" date="2014" name="Plant Physiol.">
        <title>Deciphering the Physalis floridana Double-Layered-Lantern1 Mutant Provides Insights into Functional Divergence of the GLOBOSA Duplicates within the Solanaceae.</title>
        <authorList>
            <person name="Zhang J.S."/>
            <person name="Li Z."/>
            <person name="Zhao J."/>
            <person name="Zhang S."/>
            <person name="Quan H."/>
            <person name="Zhao M."/>
            <person name="He C."/>
        </authorList>
    </citation>
    <scope>NUCLEOTIDE SEQUENCE</scope>
</reference>
<feature type="compositionally biased region" description="Low complexity" evidence="1">
    <location>
        <begin position="63"/>
        <end position="75"/>
    </location>
</feature>
<dbReference type="AlphaFoldDB" id="W8CT00"/>
<sequence>MIFSTGKLHEHISPSISTKQLFDLYQKIVGSDLWSSHYEGPNKVESPNSASSFVCEREFSLPCSSPASSLEPSTSGGSCNSLDSYRSLTTDVI</sequence>
<organism evidence="2">
    <name type="scientific">Physalis pubescens</name>
    <name type="common">hairy groundcherry</name>
    <dbReference type="NCBI Taxonomy" id="300354"/>
    <lineage>
        <taxon>Eukaryota</taxon>
        <taxon>Viridiplantae</taxon>
        <taxon>Streptophyta</taxon>
        <taxon>Embryophyta</taxon>
        <taxon>Tracheophyta</taxon>
        <taxon>Spermatophyta</taxon>
        <taxon>Magnoliopsida</taxon>
        <taxon>eudicotyledons</taxon>
        <taxon>Gunneridae</taxon>
        <taxon>Pentapetalae</taxon>
        <taxon>asterids</taxon>
        <taxon>lamiids</taxon>
        <taxon>Solanales</taxon>
        <taxon>Solanaceae</taxon>
        <taxon>Solanoideae</taxon>
        <taxon>Physaleae</taxon>
        <taxon>Physalis</taxon>
    </lineage>
</organism>
<dbReference type="EMBL" id="KC174705">
    <property type="protein sequence ID" value="AGN54425.1"/>
    <property type="molecule type" value="Genomic_DNA"/>
</dbReference>
<name>W8CT00_9SOLA</name>
<accession>W8CT00</accession>
<evidence type="ECO:0000313" key="2">
    <source>
        <dbReference type="EMBL" id="AGN54425.1"/>
    </source>
</evidence>
<proteinExistence type="predicted"/>